<evidence type="ECO:0000256" key="1">
    <source>
        <dbReference type="ARBA" id="ARBA00004123"/>
    </source>
</evidence>
<dbReference type="GO" id="GO:0000724">
    <property type="term" value="P:double-strand break repair via homologous recombination"/>
    <property type="evidence" value="ECO:0007669"/>
    <property type="project" value="TreeGrafter"/>
</dbReference>
<evidence type="ECO:0000313" key="10">
    <source>
        <dbReference type="EMBL" id="KAJ8439587.1"/>
    </source>
</evidence>
<comment type="caution">
    <text evidence="10">The sequence shown here is derived from an EMBL/GenBank/DDBJ whole genome shotgun (WGS) entry which is preliminary data.</text>
</comment>
<dbReference type="GO" id="GO:0003697">
    <property type="term" value="F:single-stranded DNA binding"/>
    <property type="evidence" value="ECO:0007669"/>
    <property type="project" value="TreeGrafter"/>
</dbReference>
<keyword evidence="7" id="KW-0539">Nucleus</keyword>
<keyword evidence="4" id="KW-0238">DNA-binding</keyword>
<dbReference type="Pfam" id="PF08784">
    <property type="entry name" value="RPA_C"/>
    <property type="match status" value="1"/>
</dbReference>
<dbReference type="InterPro" id="IPR036390">
    <property type="entry name" value="WH_DNA-bd_sf"/>
</dbReference>
<keyword evidence="3" id="KW-0227">DNA damage</keyword>
<evidence type="ECO:0000259" key="9">
    <source>
        <dbReference type="Pfam" id="PF08784"/>
    </source>
</evidence>
<dbReference type="Proteomes" id="UP001153076">
    <property type="component" value="Unassembled WGS sequence"/>
</dbReference>
<evidence type="ECO:0000256" key="6">
    <source>
        <dbReference type="ARBA" id="ARBA00023204"/>
    </source>
</evidence>
<feature type="transmembrane region" description="Helical" evidence="8">
    <location>
        <begin position="26"/>
        <end position="44"/>
    </location>
</feature>
<evidence type="ECO:0000256" key="3">
    <source>
        <dbReference type="ARBA" id="ARBA00022763"/>
    </source>
</evidence>
<dbReference type="EMBL" id="JAKOGI010000216">
    <property type="protein sequence ID" value="KAJ8439587.1"/>
    <property type="molecule type" value="Genomic_DNA"/>
</dbReference>
<comment type="subcellular location">
    <subcellularLocation>
        <location evidence="1">Nucleus</location>
    </subcellularLocation>
</comment>
<dbReference type="Gene3D" id="1.10.10.10">
    <property type="entry name" value="Winged helix-like DNA-binding domain superfamily/Winged helix DNA-binding domain"/>
    <property type="match status" value="1"/>
</dbReference>
<dbReference type="SUPFAM" id="SSF46785">
    <property type="entry name" value="Winged helix' DNA-binding domain"/>
    <property type="match status" value="1"/>
</dbReference>
<keyword evidence="5" id="KW-0233">DNA recombination</keyword>
<keyword evidence="8" id="KW-0472">Membrane</keyword>
<organism evidence="10 11">
    <name type="scientific">Carnegiea gigantea</name>
    <dbReference type="NCBI Taxonomy" id="171969"/>
    <lineage>
        <taxon>Eukaryota</taxon>
        <taxon>Viridiplantae</taxon>
        <taxon>Streptophyta</taxon>
        <taxon>Embryophyta</taxon>
        <taxon>Tracheophyta</taxon>
        <taxon>Spermatophyta</taxon>
        <taxon>Magnoliopsida</taxon>
        <taxon>eudicotyledons</taxon>
        <taxon>Gunneridae</taxon>
        <taxon>Pentapetalae</taxon>
        <taxon>Caryophyllales</taxon>
        <taxon>Cactineae</taxon>
        <taxon>Cactaceae</taxon>
        <taxon>Cactoideae</taxon>
        <taxon>Echinocereeae</taxon>
        <taxon>Carnegiea</taxon>
    </lineage>
</organism>
<sequence length="178" mass="19936">MHGHTISIVQSWLSTVALQPAHIVELHLFIDCLFFSFLLVVVFFKGWGPITDCNEIVYHFLECIYVHVHNTKLRATSVAADAQPVPSVNGTPLRGYQGTQHNQFSGQFGELKGLDQMVMDYLQQPVNLAKEKGVHVGELVQRLNIPLEKIMSSIKALEDEGLVYSTIDEEHYKSTGNA</sequence>
<dbReference type="AlphaFoldDB" id="A0A9Q1QEW3"/>
<evidence type="ECO:0000256" key="5">
    <source>
        <dbReference type="ARBA" id="ARBA00023172"/>
    </source>
</evidence>
<dbReference type="PANTHER" id="PTHR13989">
    <property type="entry name" value="REPLICATION PROTEIN A-RELATED"/>
    <property type="match status" value="1"/>
</dbReference>
<evidence type="ECO:0000256" key="2">
    <source>
        <dbReference type="ARBA" id="ARBA00007815"/>
    </source>
</evidence>
<keyword evidence="6" id="KW-0234">DNA repair</keyword>
<dbReference type="GO" id="GO:0006289">
    <property type="term" value="P:nucleotide-excision repair"/>
    <property type="evidence" value="ECO:0007669"/>
    <property type="project" value="TreeGrafter"/>
</dbReference>
<protein>
    <recommendedName>
        <fullName evidence="9">Replication protein A C-terminal domain-containing protein</fullName>
    </recommendedName>
</protein>
<dbReference type="InterPro" id="IPR036388">
    <property type="entry name" value="WH-like_DNA-bd_sf"/>
</dbReference>
<dbReference type="InterPro" id="IPR040260">
    <property type="entry name" value="RFA2-like"/>
</dbReference>
<comment type="similarity">
    <text evidence="2">Belongs to the replication factor A protein 2 family.</text>
</comment>
<gene>
    <name evidence="10" type="ORF">Cgig2_024174</name>
</gene>
<name>A0A9Q1QEW3_9CARY</name>
<feature type="domain" description="Replication protein A C-terminal" evidence="9">
    <location>
        <begin position="67"/>
        <end position="170"/>
    </location>
</feature>
<reference evidence="10" key="1">
    <citation type="submission" date="2022-04" db="EMBL/GenBank/DDBJ databases">
        <title>Carnegiea gigantea Genome sequencing and assembly v2.</title>
        <authorList>
            <person name="Copetti D."/>
            <person name="Sanderson M.J."/>
            <person name="Burquez A."/>
            <person name="Wojciechowski M.F."/>
        </authorList>
    </citation>
    <scope>NUCLEOTIDE SEQUENCE</scope>
    <source>
        <strain evidence="10">SGP5-SGP5p</strain>
        <tissue evidence="10">Aerial part</tissue>
    </source>
</reference>
<proteinExistence type="inferred from homology"/>
<dbReference type="PANTHER" id="PTHR13989:SF16">
    <property type="entry name" value="REPLICATION PROTEIN A2"/>
    <property type="match status" value="1"/>
</dbReference>
<keyword evidence="11" id="KW-1185">Reference proteome</keyword>
<evidence type="ECO:0000256" key="4">
    <source>
        <dbReference type="ARBA" id="ARBA00023125"/>
    </source>
</evidence>
<dbReference type="GO" id="GO:0000781">
    <property type="term" value="C:chromosome, telomeric region"/>
    <property type="evidence" value="ECO:0007669"/>
    <property type="project" value="TreeGrafter"/>
</dbReference>
<dbReference type="GO" id="GO:0035861">
    <property type="term" value="C:site of double-strand break"/>
    <property type="evidence" value="ECO:0007669"/>
    <property type="project" value="TreeGrafter"/>
</dbReference>
<evidence type="ECO:0000256" key="8">
    <source>
        <dbReference type="SAM" id="Phobius"/>
    </source>
</evidence>
<keyword evidence="8" id="KW-0812">Transmembrane</keyword>
<dbReference type="FunFam" id="1.10.10.10:FF:000168">
    <property type="entry name" value="Replication protein A 32 kDa subunit"/>
    <property type="match status" value="1"/>
</dbReference>
<dbReference type="InterPro" id="IPR014892">
    <property type="entry name" value="RPA_C"/>
</dbReference>
<dbReference type="GO" id="GO:0006260">
    <property type="term" value="P:DNA replication"/>
    <property type="evidence" value="ECO:0007669"/>
    <property type="project" value="TreeGrafter"/>
</dbReference>
<evidence type="ECO:0000313" key="11">
    <source>
        <dbReference type="Proteomes" id="UP001153076"/>
    </source>
</evidence>
<accession>A0A9Q1QEW3</accession>
<dbReference type="OrthoDB" id="25571at2759"/>
<keyword evidence="8" id="KW-1133">Transmembrane helix</keyword>
<evidence type="ECO:0000256" key="7">
    <source>
        <dbReference type="ARBA" id="ARBA00023242"/>
    </source>
</evidence>
<dbReference type="GO" id="GO:0005662">
    <property type="term" value="C:DNA replication factor A complex"/>
    <property type="evidence" value="ECO:0007669"/>
    <property type="project" value="TreeGrafter"/>
</dbReference>